<accession>A0ABP1ADE0</accession>
<name>A0ABP1ADE0_9BRYO</name>
<dbReference type="EMBL" id="OZ023712">
    <property type="protein sequence ID" value="CAK9860545.1"/>
    <property type="molecule type" value="Genomic_DNA"/>
</dbReference>
<gene>
    <name evidence="1" type="ORF">CSSPJE1EN2_LOCUS3540</name>
</gene>
<keyword evidence="2" id="KW-1185">Reference proteome</keyword>
<evidence type="ECO:0000313" key="2">
    <source>
        <dbReference type="Proteomes" id="UP001497522"/>
    </source>
</evidence>
<protein>
    <submittedName>
        <fullName evidence="1">Uncharacterized protein</fullName>
    </submittedName>
</protein>
<proteinExistence type="predicted"/>
<sequence>MMASYSRATEEGDCAKEEHSNAYLVKGEAAIVGTHDNTDLIRKLYQDGALDKHKIELNLPDERTQLPVDIVGGGGLGFRVCSQSDCQSDN</sequence>
<dbReference type="Proteomes" id="UP001497522">
    <property type="component" value="Chromosome 11"/>
</dbReference>
<reference evidence="1" key="1">
    <citation type="submission" date="2024-03" db="EMBL/GenBank/DDBJ databases">
        <authorList>
            <consortium name="ELIXIR-Norway"/>
            <consortium name="Elixir Norway"/>
        </authorList>
    </citation>
    <scope>NUCLEOTIDE SEQUENCE</scope>
</reference>
<organism evidence="1 2">
    <name type="scientific">Sphagnum jensenii</name>
    <dbReference type="NCBI Taxonomy" id="128206"/>
    <lineage>
        <taxon>Eukaryota</taxon>
        <taxon>Viridiplantae</taxon>
        <taxon>Streptophyta</taxon>
        <taxon>Embryophyta</taxon>
        <taxon>Bryophyta</taxon>
        <taxon>Sphagnophytina</taxon>
        <taxon>Sphagnopsida</taxon>
        <taxon>Sphagnales</taxon>
        <taxon>Sphagnaceae</taxon>
        <taxon>Sphagnum</taxon>
    </lineage>
</organism>
<evidence type="ECO:0000313" key="1">
    <source>
        <dbReference type="EMBL" id="CAK9860545.1"/>
    </source>
</evidence>